<dbReference type="STRING" id="1348635.GCA_000740015_01167"/>
<reference evidence="1 2" key="1">
    <citation type="submission" date="2018-06" db="EMBL/GenBank/DDBJ databases">
        <title>Freshwater and sediment microbial communities from various areas in North America, analyzing microbe dynamics in response to fracking.</title>
        <authorList>
            <person name="Lamendella R."/>
        </authorList>
    </citation>
    <scope>NUCLEOTIDE SEQUENCE [LARGE SCALE GENOMIC DNA]</scope>
    <source>
        <strain evidence="1 2">99A</strain>
    </source>
</reference>
<sequence length="86" mass="9475">MFSQSKILVWYEIASQKVVLGEALTGSGEDHDVVSLWRHAPVDNNNSSYPGYRLSLYDDGGREIGHKSVSMGTADEILFGMNKARA</sequence>
<organism evidence="1 2">
    <name type="scientific">Vibrio diazotrophicus</name>
    <dbReference type="NCBI Taxonomy" id="685"/>
    <lineage>
        <taxon>Bacteria</taxon>
        <taxon>Pseudomonadati</taxon>
        <taxon>Pseudomonadota</taxon>
        <taxon>Gammaproteobacteria</taxon>
        <taxon>Vibrionales</taxon>
        <taxon>Vibrionaceae</taxon>
        <taxon>Vibrio</taxon>
    </lineage>
</organism>
<dbReference type="GeneID" id="94024868"/>
<evidence type="ECO:0000313" key="2">
    <source>
        <dbReference type="Proteomes" id="UP000248729"/>
    </source>
</evidence>
<dbReference type="Proteomes" id="UP000248729">
    <property type="component" value="Unassembled WGS sequence"/>
</dbReference>
<comment type="caution">
    <text evidence="1">The sequence shown here is derived from an EMBL/GenBank/DDBJ whole genome shotgun (WGS) entry which is preliminary data.</text>
</comment>
<dbReference type="RefSeq" id="WP_042487736.1">
    <property type="nucleotide sequence ID" value="NZ_CBCRWT010000030.1"/>
</dbReference>
<name>A0A2J8GJY9_VIBDI</name>
<evidence type="ECO:0000313" key="1">
    <source>
        <dbReference type="EMBL" id="RAS63432.1"/>
    </source>
</evidence>
<proteinExistence type="predicted"/>
<dbReference type="EMBL" id="QLTR01000012">
    <property type="protein sequence ID" value="RAS63432.1"/>
    <property type="molecule type" value="Genomic_DNA"/>
</dbReference>
<dbReference type="AlphaFoldDB" id="A0A2J8GJY9"/>
<protein>
    <submittedName>
        <fullName evidence="1">Uncharacterized protein</fullName>
    </submittedName>
</protein>
<gene>
    <name evidence="1" type="ORF">DET48_112114</name>
</gene>
<accession>A0A2J8GJY9</accession>